<keyword evidence="5" id="KW-0812">Transmembrane</keyword>
<dbReference type="InterPro" id="IPR045141">
    <property type="entry name" value="NAA60-like"/>
</dbReference>
<evidence type="ECO:0000313" key="6">
    <source>
        <dbReference type="EMBL" id="CAD7394422.1"/>
    </source>
</evidence>
<sequence length="128" mass="14639">MSHQSPTLLRIFGSYGGQAGEGREGYAGYQINKSCMTKPVPLCGLSNLQLRFLCPTDLEEVRTLCQDWFPIDYPYSWYEDITSNPRFYSLAAVYNGIIIGLIVAEIKSYFKLNREVRCRNFSSHINHS</sequence>
<evidence type="ECO:0000256" key="4">
    <source>
        <dbReference type="ARBA" id="ARBA00023315"/>
    </source>
</evidence>
<dbReference type="PANTHER" id="PTHR14744:SF15">
    <property type="entry name" value="N-ALPHA-ACETYLTRANSFERASE 60"/>
    <property type="match status" value="1"/>
</dbReference>
<keyword evidence="5" id="KW-1133">Transmembrane helix</keyword>
<evidence type="ECO:0000256" key="2">
    <source>
        <dbReference type="ARBA" id="ARBA00022679"/>
    </source>
</evidence>
<keyword evidence="3" id="KW-0156">Chromatin regulator</keyword>
<dbReference type="PANTHER" id="PTHR14744">
    <property type="entry name" value="N-ALPHA-ACETYLTRANSFERASE 60"/>
    <property type="match status" value="1"/>
</dbReference>
<evidence type="ECO:0000256" key="1">
    <source>
        <dbReference type="ARBA" id="ARBA00013184"/>
    </source>
</evidence>
<dbReference type="GO" id="GO:0004596">
    <property type="term" value="F:protein-N-terminal amino-acid acetyltransferase activity"/>
    <property type="evidence" value="ECO:0007669"/>
    <property type="project" value="InterPro"/>
</dbReference>
<dbReference type="SUPFAM" id="SSF55729">
    <property type="entry name" value="Acyl-CoA N-acyltransferases (Nat)"/>
    <property type="match status" value="1"/>
</dbReference>
<keyword evidence="4" id="KW-0012">Acyltransferase</keyword>
<dbReference type="EMBL" id="OC316954">
    <property type="protein sequence ID" value="CAD7394422.1"/>
    <property type="molecule type" value="Genomic_DNA"/>
</dbReference>
<feature type="transmembrane region" description="Helical" evidence="5">
    <location>
        <begin position="87"/>
        <end position="104"/>
    </location>
</feature>
<keyword evidence="5" id="KW-0472">Membrane</keyword>
<dbReference type="InterPro" id="IPR016181">
    <property type="entry name" value="Acyl_CoA_acyltransferase"/>
</dbReference>
<proteinExistence type="predicted"/>
<gene>
    <name evidence="6" type="ORF">TCEB3V08_LOCUS2347</name>
</gene>
<organism evidence="6">
    <name type="scientific">Timema cristinae</name>
    <name type="common">Walking stick</name>
    <dbReference type="NCBI Taxonomy" id="61476"/>
    <lineage>
        <taxon>Eukaryota</taxon>
        <taxon>Metazoa</taxon>
        <taxon>Ecdysozoa</taxon>
        <taxon>Arthropoda</taxon>
        <taxon>Hexapoda</taxon>
        <taxon>Insecta</taxon>
        <taxon>Pterygota</taxon>
        <taxon>Neoptera</taxon>
        <taxon>Polyneoptera</taxon>
        <taxon>Phasmatodea</taxon>
        <taxon>Timematodea</taxon>
        <taxon>Timematoidea</taxon>
        <taxon>Timematidae</taxon>
        <taxon>Timema</taxon>
    </lineage>
</organism>
<accession>A0A7R9CFK3</accession>
<dbReference type="GO" id="GO:0004402">
    <property type="term" value="F:histone acetyltransferase activity"/>
    <property type="evidence" value="ECO:0007669"/>
    <property type="project" value="TreeGrafter"/>
</dbReference>
<reference evidence="6" key="1">
    <citation type="submission" date="2020-11" db="EMBL/GenBank/DDBJ databases">
        <authorList>
            <person name="Tran Van P."/>
        </authorList>
    </citation>
    <scope>NUCLEOTIDE SEQUENCE</scope>
</reference>
<dbReference type="AlphaFoldDB" id="A0A7R9CFK3"/>
<dbReference type="GO" id="GO:0000139">
    <property type="term" value="C:Golgi membrane"/>
    <property type="evidence" value="ECO:0007669"/>
    <property type="project" value="TreeGrafter"/>
</dbReference>
<keyword evidence="2" id="KW-0808">Transferase</keyword>
<evidence type="ECO:0000256" key="3">
    <source>
        <dbReference type="ARBA" id="ARBA00022853"/>
    </source>
</evidence>
<dbReference type="EC" id="2.3.1.48" evidence="1"/>
<evidence type="ECO:0000256" key="5">
    <source>
        <dbReference type="SAM" id="Phobius"/>
    </source>
</evidence>
<name>A0A7R9CFK3_TIMCR</name>
<protein>
    <recommendedName>
        <fullName evidence="1">histone acetyltransferase</fullName>
        <ecNumber evidence="1">2.3.1.48</ecNumber>
    </recommendedName>
</protein>
<dbReference type="Gene3D" id="3.40.630.30">
    <property type="match status" value="1"/>
</dbReference>